<dbReference type="Proteomes" id="UP000076502">
    <property type="component" value="Unassembled WGS sequence"/>
</dbReference>
<dbReference type="AlphaFoldDB" id="A0A154NYF3"/>
<feature type="region of interest" description="Disordered" evidence="1">
    <location>
        <begin position="1"/>
        <end position="39"/>
    </location>
</feature>
<organism evidence="2 3">
    <name type="scientific">Dufourea novaeangliae</name>
    <name type="common">Sweat bee</name>
    <dbReference type="NCBI Taxonomy" id="178035"/>
    <lineage>
        <taxon>Eukaryota</taxon>
        <taxon>Metazoa</taxon>
        <taxon>Ecdysozoa</taxon>
        <taxon>Arthropoda</taxon>
        <taxon>Hexapoda</taxon>
        <taxon>Insecta</taxon>
        <taxon>Pterygota</taxon>
        <taxon>Neoptera</taxon>
        <taxon>Endopterygota</taxon>
        <taxon>Hymenoptera</taxon>
        <taxon>Apocrita</taxon>
        <taxon>Aculeata</taxon>
        <taxon>Apoidea</taxon>
        <taxon>Anthophila</taxon>
        <taxon>Halictidae</taxon>
        <taxon>Rophitinae</taxon>
        <taxon>Dufourea</taxon>
    </lineage>
</organism>
<reference evidence="2 3" key="1">
    <citation type="submission" date="2015-07" db="EMBL/GenBank/DDBJ databases">
        <title>The genome of Dufourea novaeangliae.</title>
        <authorList>
            <person name="Pan H."/>
            <person name="Kapheim K."/>
        </authorList>
    </citation>
    <scope>NUCLEOTIDE SEQUENCE [LARGE SCALE GENOMIC DNA]</scope>
    <source>
        <strain evidence="2">0120121106</strain>
        <tissue evidence="2">Whole body</tissue>
    </source>
</reference>
<evidence type="ECO:0000313" key="2">
    <source>
        <dbReference type="EMBL" id="KZC04699.1"/>
    </source>
</evidence>
<evidence type="ECO:0000256" key="1">
    <source>
        <dbReference type="SAM" id="MobiDB-lite"/>
    </source>
</evidence>
<dbReference type="EMBL" id="KQ434783">
    <property type="protein sequence ID" value="KZC04699.1"/>
    <property type="molecule type" value="Genomic_DNA"/>
</dbReference>
<gene>
    <name evidence="2" type="ORF">WN55_09498</name>
</gene>
<proteinExistence type="predicted"/>
<name>A0A154NYF3_DUFNO</name>
<protein>
    <submittedName>
        <fullName evidence="2">Uncharacterized protein</fullName>
    </submittedName>
</protein>
<keyword evidence="3" id="KW-1185">Reference proteome</keyword>
<evidence type="ECO:0000313" key="3">
    <source>
        <dbReference type="Proteomes" id="UP000076502"/>
    </source>
</evidence>
<sequence>MRPTPFSRKRNETKEARRCKRGDAAAMAKTKGGGGGGEGGKQILDEGNLQQFTCYYKQITALYAHKLNGTKYVLAPSNVKERNNRNLDEHITVATTKERRRSWSMLALPESISKRKCRKNPGILLDDREDNLYRRGTAVYAQDVCARTEFRGKRALNSRGVESEAPPLLAAVDSPAMEEWGEGVAEKPLKLFSAIPSFDVILLDQDTPYLYQDYVMFTEAHGEPLLATQGS</sequence>
<accession>A0A154NYF3</accession>